<evidence type="ECO:0000313" key="1">
    <source>
        <dbReference type="EMBL" id="KAJ0100334.1"/>
    </source>
</evidence>
<name>A0ACC1BMU7_9ROSI</name>
<sequence>MFRLSPTMPVMKTAHIASIGLGKTKIITIFDKTQFQELAMGLQLSNRPFLWVVRPDITDKINDAYPEVFTNRVVSRGHIVSWAPQHKVLAHPSIACFISHCGWNSTIEAISNGVLFLCWPYFTDQMHNENYICIV</sequence>
<gene>
    <name evidence="1" type="ORF">Patl1_21709</name>
</gene>
<protein>
    <submittedName>
        <fullName evidence="1">Uncharacterized protein</fullName>
    </submittedName>
</protein>
<dbReference type="Proteomes" id="UP001164250">
    <property type="component" value="Chromosome 4"/>
</dbReference>
<reference evidence="2" key="1">
    <citation type="journal article" date="2023" name="G3 (Bethesda)">
        <title>Genome assembly and association tests identify interacting loci associated with vigor, precocity, and sex in interspecific pistachio rootstocks.</title>
        <authorList>
            <person name="Palmer W."/>
            <person name="Jacygrad E."/>
            <person name="Sagayaradj S."/>
            <person name="Cavanaugh K."/>
            <person name="Han R."/>
            <person name="Bertier L."/>
            <person name="Beede B."/>
            <person name="Kafkas S."/>
            <person name="Golino D."/>
            <person name="Preece J."/>
            <person name="Michelmore R."/>
        </authorList>
    </citation>
    <scope>NUCLEOTIDE SEQUENCE [LARGE SCALE GENOMIC DNA]</scope>
</reference>
<evidence type="ECO:0000313" key="2">
    <source>
        <dbReference type="Proteomes" id="UP001164250"/>
    </source>
</evidence>
<accession>A0ACC1BMU7</accession>
<dbReference type="EMBL" id="CM047900">
    <property type="protein sequence ID" value="KAJ0100334.1"/>
    <property type="molecule type" value="Genomic_DNA"/>
</dbReference>
<proteinExistence type="predicted"/>
<comment type="caution">
    <text evidence="1">The sequence shown here is derived from an EMBL/GenBank/DDBJ whole genome shotgun (WGS) entry which is preliminary data.</text>
</comment>
<organism evidence="1 2">
    <name type="scientific">Pistacia atlantica</name>
    <dbReference type="NCBI Taxonomy" id="434234"/>
    <lineage>
        <taxon>Eukaryota</taxon>
        <taxon>Viridiplantae</taxon>
        <taxon>Streptophyta</taxon>
        <taxon>Embryophyta</taxon>
        <taxon>Tracheophyta</taxon>
        <taxon>Spermatophyta</taxon>
        <taxon>Magnoliopsida</taxon>
        <taxon>eudicotyledons</taxon>
        <taxon>Gunneridae</taxon>
        <taxon>Pentapetalae</taxon>
        <taxon>rosids</taxon>
        <taxon>malvids</taxon>
        <taxon>Sapindales</taxon>
        <taxon>Anacardiaceae</taxon>
        <taxon>Pistacia</taxon>
    </lineage>
</organism>
<keyword evidence="2" id="KW-1185">Reference proteome</keyword>